<protein>
    <submittedName>
        <fullName evidence="1">Uncharacterized protein</fullName>
    </submittedName>
</protein>
<keyword evidence="2" id="KW-1185">Reference proteome</keyword>
<evidence type="ECO:0000313" key="2">
    <source>
        <dbReference type="Proteomes" id="UP001187471"/>
    </source>
</evidence>
<sequence length="123" mass="13473">MLKSWVPQSLSRQTLFSWQKPFVSAGEGPSIPFFGLQKQAFRTKRNTFRVCCSPNNVRAIAKSPASSEKTRVKAVATVQVTVGGFLSNLGLTRGLDDITDVLGKSILLELVAAELDPSKHRLQ</sequence>
<evidence type="ECO:0000313" key="1">
    <source>
        <dbReference type="EMBL" id="KAK2985874.1"/>
    </source>
</evidence>
<dbReference type="AlphaFoldDB" id="A0AA88UI54"/>
<accession>A0AA88UI54</accession>
<gene>
    <name evidence="1" type="ORF">RJ640_009944</name>
</gene>
<comment type="caution">
    <text evidence="1">The sequence shown here is derived from an EMBL/GenBank/DDBJ whole genome shotgun (WGS) entry which is preliminary data.</text>
</comment>
<dbReference type="SUPFAM" id="SSF49723">
    <property type="entry name" value="Lipase/lipooxygenase domain (PLAT/LH2 domain)"/>
    <property type="match status" value="1"/>
</dbReference>
<reference evidence="1" key="1">
    <citation type="submission" date="2022-12" db="EMBL/GenBank/DDBJ databases">
        <title>Draft genome assemblies for two species of Escallonia (Escalloniales).</title>
        <authorList>
            <person name="Chanderbali A."/>
            <person name="Dervinis C."/>
            <person name="Anghel I."/>
            <person name="Soltis D."/>
            <person name="Soltis P."/>
            <person name="Zapata F."/>
        </authorList>
    </citation>
    <scope>NUCLEOTIDE SEQUENCE</scope>
    <source>
        <strain evidence="1">UCBG92.1500</strain>
        <tissue evidence="1">Leaf</tissue>
    </source>
</reference>
<name>A0AA88UI54_9ASTE</name>
<dbReference type="EMBL" id="JAVXUO010001117">
    <property type="protein sequence ID" value="KAK2985874.1"/>
    <property type="molecule type" value="Genomic_DNA"/>
</dbReference>
<dbReference type="Proteomes" id="UP001187471">
    <property type="component" value="Unassembled WGS sequence"/>
</dbReference>
<organism evidence="1 2">
    <name type="scientific">Escallonia rubra</name>
    <dbReference type="NCBI Taxonomy" id="112253"/>
    <lineage>
        <taxon>Eukaryota</taxon>
        <taxon>Viridiplantae</taxon>
        <taxon>Streptophyta</taxon>
        <taxon>Embryophyta</taxon>
        <taxon>Tracheophyta</taxon>
        <taxon>Spermatophyta</taxon>
        <taxon>Magnoliopsida</taxon>
        <taxon>eudicotyledons</taxon>
        <taxon>Gunneridae</taxon>
        <taxon>Pentapetalae</taxon>
        <taxon>asterids</taxon>
        <taxon>campanulids</taxon>
        <taxon>Escalloniales</taxon>
        <taxon>Escalloniaceae</taxon>
        <taxon>Escallonia</taxon>
    </lineage>
</organism>
<dbReference type="InterPro" id="IPR036392">
    <property type="entry name" value="PLAT/LH2_dom_sf"/>
</dbReference>
<proteinExistence type="predicted"/>